<evidence type="ECO:0000256" key="1">
    <source>
        <dbReference type="ARBA" id="ARBA00022729"/>
    </source>
</evidence>
<dbReference type="InterPro" id="IPR014756">
    <property type="entry name" value="Ig_E-set"/>
</dbReference>
<feature type="domain" description="IPT/TIG" evidence="3">
    <location>
        <begin position="1138"/>
        <end position="1218"/>
    </location>
</feature>
<evidence type="ECO:0000256" key="2">
    <source>
        <dbReference type="SAM" id="SignalP"/>
    </source>
</evidence>
<reference evidence="4" key="1">
    <citation type="submission" date="2023-07" db="EMBL/GenBank/DDBJ databases">
        <authorList>
            <person name="Kim M.K."/>
        </authorList>
    </citation>
    <scope>NUCLEOTIDE SEQUENCE</scope>
    <source>
        <strain evidence="4">ASUV-10-1</strain>
    </source>
</reference>
<dbReference type="Pfam" id="PF13205">
    <property type="entry name" value="Big_5"/>
    <property type="match status" value="2"/>
</dbReference>
<dbReference type="InterPro" id="IPR028994">
    <property type="entry name" value="Integrin_alpha_N"/>
</dbReference>
<dbReference type="RefSeq" id="WP_305009256.1">
    <property type="nucleotide sequence ID" value="NZ_JAUQSY010000027.1"/>
</dbReference>
<feature type="chain" id="PRO_5046156218" evidence="2">
    <location>
        <begin position="34"/>
        <end position="1882"/>
    </location>
</feature>
<protein>
    <submittedName>
        <fullName evidence="4">FG-GAP-like repeat-containing protein</fullName>
    </submittedName>
</protein>
<dbReference type="EMBL" id="JAUQSY010000027">
    <property type="protein sequence ID" value="MDO7877798.1"/>
    <property type="molecule type" value="Genomic_DNA"/>
</dbReference>
<dbReference type="SUPFAM" id="SSF81296">
    <property type="entry name" value="E set domains"/>
    <property type="match status" value="4"/>
</dbReference>
<dbReference type="Gene3D" id="2.130.10.130">
    <property type="entry name" value="Integrin alpha, N-terminal"/>
    <property type="match status" value="4"/>
</dbReference>
<evidence type="ECO:0000313" key="5">
    <source>
        <dbReference type="Proteomes" id="UP001176429"/>
    </source>
</evidence>
<evidence type="ECO:0000259" key="3">
    <source>
        <dbReference type="SMART" id="SM00429"/>
    </source>
</evidence>
<name>A0ABT9BMQ2_9BACT</name>
<dbReference type="Proteomes" id="UP001176429">
    <property type="component" value="Unassembled WGS sequence"/>
</dbReference>
<dbReference type="CDD" id="cd00102">
    <property type="entry name" value="IPT"/>
    <property type="match status" value="1"/>
</dbReference>
<feature type="signal peptide" evidence="2">
    <location>
        <begin position="1"/>
        <end position="33"/>
    </location>
</feature>
<keyword evidence="1 2" id="KW-0732">Signal</keyword>
<dbReference type="Pfam" id="PF19078">
    <property type="entry name" value="Big_12"/>
    <property type="match status" value="1"/>
</dbReference>
<organism evidence="4 5">
    <name type="scientific">Hymenobacter aranciens</name>
    <dbReference type="NCBI Taxonomy" id="3063996"/>
    <lineage>
        <taxon>Bacteria</taxon>
        <taxon>Pseudomonadati</taxon>
        <taxon>Bacteroidota</taxon>
        <taxon>Cytophagia</taxon>
        <taxon>Cytophagales</taxon>
        <taxon>Hymenobacteraceae</taxon>
        <taxon>Hymenobacter</taxon>
    </lineage>
</organism>
<comment type="caution">
    <text evidence="4">The sequence shown here is derived from an EMBL/GenBank/DDBJ whole genome shotgun (WGS) entry which is preliminary data.</text>
</comment>
<feature type="domain" description="IPT/TIG" evidence="3">
    <location>
        <begin position="1058"/>
        <end position="1136"/>
    </location>
</feature>
<evidence type="ECO:0000313" key="4">
    <source>
        <dbReference type="EMBL" id="MDO7877798.1"/>
    </source>
</evidence>
<dbReference type="InterPro" id="IPR044048">
    <property type="entry name" value="Big_12"/>
</dbReference>
<dbReference type="PANTHER" id="PTHR46580:SF2">
    <property type="entry name" value="MAM DOMAIN-CONTAINING PROTEIN"/>
    <property type="match status" value="1"/>
</dbReference>
<dbReference type="InterPro" id="IPR002909">
    <property type="entry name" value="IPT_dom"/>
</dbReference>
<dbReference type="SUPFAM" id="SSF69318">
    <property type="entry name" value="Integrin alpha N-terminal domain"/>
    <property type="match status" value="2"/>
</dbReference>
<dbReference type="PANTHER" id="PTHR46580">
    <property type="entry name" value="SENSOR KINASE-RELATED"/>
    <property type="match status" value="1"/>
</dbReference>
<sequence length="1882" mass="187128">MFFPAIACFCFLRRHLAALLLLALLPAGRLAQAQAPVITSLTPARNALNVPRPANVVLRFSDQMQPSAATRGAVRVHSMQRGGMLRDGQQATTTLNNYTYTLTLDPATDFKSGETLMVTTTTAAVTASAGYALARPRVQQFTTAVSSEGGGSFAGGSDVGVGDYAGSVAVGDVDGDGDLDLLTVNTNTNTNNGGTVSVRLNDGNGGLSGGSDPGVGNSPQGIALGDVDGDGDLDFVTASPILNTVSVRLNNGSGGFGGGSEVGVGAGARKVALGDFDGDGDLDLVAATQRANTVSVRFNNGNGTFGGGAEVRVDARTDVNSYNVTVGDVDNDGDLDILTANDNWIQVGILLNGGDNSGSNTGVFTRQASLNVTVAPRNLALGDLDGDGDLDLVSSGIGGNSDQYVCLNNGSGGFASSFIVRMSAQNVALSDMDGDGDLDLVGSQSGQQVNVWFNDGSAGFSAGTATPVPDVRYVATGDMNDDGSLDIITASINGGAGTARVRLNQPGPTISGFVPASAPVGTRVTATGTRLTGATKLTLNGTPVYGFTVGGGGTSLTFVVPGGATTGPVVVTAPAGIGTSSTPFTVVPEMTISFQNPARNAKAAPRPDNVTRTFSQALENTAATRGALVVHSRQRGGMLREGQQATVTVSGNTLTLDPASDFQPGETLLVTTTTAATGTNGSKLLRGDVQQFTTGVSSAGGGRFAGGSDFGVGNSATSVVVGDLNRDDILDLLVARADGTVDMRFGAGYGIFPGNYSLTGVGPGPQVLALGDLNGDGNLDLVAAATTSNIVSVRLNNGAGPYALSRTVTVGSNPHGVALGDVDGDGDLDLLTANYFSSSVSVRLNGGDATGSNTGDFSGGSEVTVSSYPQCVAVGDLDGDGDLDLATGNNSNSTYGIVNIRFNDGFGLFDTFNGSNDYTVGVNPVAIVLGDIDLNRSLDILTADSGGGTVSILVNNGGGYISSNSRVTGIGSNPVGLALGDVNGDGYLDLLTANNNGSGTVSVRLNNNGLAGFTTGTDPAVGANPQSIALADLDDDGDLDFVTANGGNSASVRLNQPKPTISGFTPGTGSAGMTVTVTGTNLGGVTAVTLNGTAAPLTGTTGTSLTFTVPAGATTGPISVTAPGGTATTSLSFEVVPAPVISGFTPASGPVGTQVTVNGSGLIRASSVTVNGVPVTSFTGGAGGTSLSFTVPAGISSGPIAITTAGGTATSSTSFTFINIASYSPAVVSSGTTITLTGSGLGGATGLTLNGAPITGYTVGGGGTTITFVVPAGATSGSIVVNTPGGPATSPGTLSVDNVPPSATLSTTAGSPTGASPIPFSISFGESVTGFADSDIVVSNGSVTSGSVSGSGGSYTFTVTPASYRTVVRVSVRAGAVQDGAGNPSPASNTISVAYDGPPPVADLLNAGAQLAVQAGAILVVGTGGLGNQDGTLTNAGTLRVAGALTNPAAGTLDLGAGTLEARGDLLNAGTLRPGSSAVTFSGAADQLLTPGGATLYQVLVSKATAGANTLRLGGDLTVSNNLTLTDGLVNTHDGTTLSTLRLPATATLSGEASGRYVQGSLAVTRPVGSGAAVNFGHGATLDPGTNSLGAVTITRTAGLLTNDVSRGVSLGASANQGIDRIYTVSADTPPSAAVQLTLAWLTDNDNGLSDFSQARAWQQTAAGQPWVARSLPTNANARSLTFSASTLGRFTVSNTANPLPVTLLDFTAQAEGPAAARLRWATAQELNNAGFVVERSPDGRTFAAIGTVAGAGTSTTRHDYTLLDDQLPGGATLLYYRLRQTDLNGDFAYSPVRPVAFAAAAPGFGVYPTRLAGGQDATYLYSGPAGAGQLEVLNVLGQVLRTAALDGRASGPVPLAGLPTGTYLLRYTGPAGRFVTRCVVE</sequence>
<dbReference type="InterPro" id="IPR013783">
    <property type="entry name" value="Ig-like_fold"/>
</dbReference>
<keyword evidence="5" id="KW-1185">Reference proteome</keyword>
<accession>A0ABT9BMQ2</accession>
<feature type="domain" description="IPT/TIG" evidence="3">
    <location>
        <begin position="507"/>
        <end position="587"/>
    </location>
</feature>
<dbReference type="SMART" id="SM00429">
    <property type="entry name" value="IPT"/>
    <property type="match status" value="3"/>
</dbReference>
<gene>
    <name evidence="4" type="ORF">Q5H93_23885</name>
</gene>
<proteinExistence type="predicted"/>
<dbReference type="InterPro" id="IPR032812">
    <property type="entry name" value="SbsA_Ig"/>
</dbReference>
<dbReference type="InterPro" id="IPR013517">
    <property type="entry name" value="FG-GAP"/>
</dbReference>
<dbReference type="Pfam" id="PF13517">
    <property type="entry name" value="FG-GAP_3"/>
    <property type="match status" value="4"/>
</dbReference>
<dbReference type="Gene3D" id="2.60.40.10">
    <property type="entry name" value="Immunoglobulins"/>
    <property type="match status" value="4"/>
</dbReference>